<keyword evidence="5 7" id="KW-0378">Hydrolase</keyword>
<dbReference type="AlphaFoldDB" id="A0A9N9A1Y6"/>
<dbReference type="PRINTS" id="PR00707">
    <property type="entry name" value="UBCTHYDRLASE"/>
</dbReference>
<sequence length="223" mass="25451">MTEAHTKKSNWIPLESNPEVLNEYVRKMGGPTDWAYTDVFGLDQELLQMIPKPVIAVFSLVPKQDVALQETIDTQKIPKDLIFYKQTIPNACGTIGLLHSLANNTHAINLKDGPLKRLIEKTRELTPEERAKVLEEDEELEHAHREHSEHGQSRVHTDTDLHFTCFIQKDGFLYELDGRRLYPFNHGPSSDLLSDSARAIKKFIDQNPNESRFNVIALAPNQD</sequence>
<name>A0A9N9A1Y6_9GLOM</name>
<feature type="active site" description="Nucleophile" evidence="7">
    <location>
        <position position="92"/>
    </location>
</feature>
<dbReference type="EC" id="3.4.19.12" evidence="8"/>
<dbReference type="GO" id="GO:0006511">
    <property type="term" value="P:ubiquitin-dependent protein catabolic process"/>
    <property type="evidence" value="ECO:0007669"/>
    <property type="project" value="UniProtKB-UniRule"/>
</dbReference>
<accession>A0A9N9A1Y6</accession>
<dbReference type="InterPro" id="IPR057254">
    <property type="entry name" value="UCH_AS"/>
</dbReference>
<keyword evidence="3 7" id="KW-0645">Protease</keyword>
<dbReference type="SUPFAM" id="SSF54001">
    <property type="entry name" value="Cysteine proteinases"/>
    <property type="match status" value="1"/>
</dbReference>
<dbReference type="InterPro" id="IPR038765">
    <property type="entry name" value="Papain-like_cys_pep_sf"/>
</dbReference>
<organism evidence="11 12">
    <name type="scientific">Ambispora gerdemannii</name>
    <dbReference type="NCBI Taxonomy" id="144530"/>
    <lineage>
        <taxon>Eukaryota</taxon>
        <taxon>Fungi</taxon>
        <taxon>Fungi incertae sedis</taxon>
        <taxon>Mucoromycota</taxon>
        <taxon>Glomeromycotina</taxon>
        <taxon>Glomeromycetes</taxon>
        <taxon>Archaeosporales</taxon>
        <taxon>Ambisporaceae</taxon>
        <taxon>Ambispora</taxon>
    </lineage>
</organism>
<proteinExistence type="inferred from homology"/>
<dbReference type="EMBL" id="CAJVPL010000615">
    <property type="protein sequence ID" value="CAG8514791.1"/>
    <property type="molecule type" value="Genomic_DNA"/>
</dbReference>
<feature type="compositionally biased region" description="Basic and acidic residues" evidence="9">
    <location>
        <begin position="141"/>
        <end position="155"/>
    </location>
</feature>
<evidence type="ECO:0000256" key="5">
    <source>
        <dbReference type="ARBA" id="ARBA00022801"/>
    </source>
</evidence>
<dbReference type="Gene3D" id="3.40.532.10">
    <property type="entry name" value="Peptidase C12, ubiquitin carboxyl-terminal hydrolase"/>
    <property type="match status" value="1"/>
</dbReference>
<dbReference type="PROSITE" id="PS00140">
    <property type="entry name" value="UCH_1"/>
    <property type="match status" value="1"/>
</dbReference>
<dbReference type="PANTHER" id="PTHR10589:SF17">
    <property type="entry name" value="UBIQUITIN CARBOXYL-TERMINAL HYDROLASE"/>
    <property type="match status" value="1"/>
</dbReference>
<dbReference type="InterPro" id="IPR036959">
    <property type="entry name" value="Peptidase_C12_UCH_sf"/>
</dbReference>
<dbReference type="FunFam" id="3.40.532.10:FF:000006">
    <property type="entry name" value="Ubiquitin carboxyl-terminal hydrolase"/>
    <property type="match status" value="1"/>
</dbReference>
<evidence type="ECO:0000259" key="10">
    <source>
        <dbReference type="PROSITE" id="PS52048"/>
    </source>
</evidence>
<feature type="region of interest" description="Disordered" evidence="9">
    <location>
        <begin position="136"/>
        <end position="155"/>
    </location>
</feature>
<dbReference type="InterPro" id="IPR001578">
    <property type="entry name" value="Peptidase_C12_UCH"/>
</dbReference>
<feature type="active site" description="Proton donor" evidence="7">
    <location>
        <position position="162"/>
    </location>
</feature>
<protein>
    <recommendedName>
        <fullName evidence="8">Ubiquitin carboxyl-terminal hydrolase</fullName>
        <ecNumber evidence="8">3.4.19.12</ecNumber>
    </recommendedName>
</protein>
<gene>
    <name evidence="11" type="ORF">AGERDE_LOCUS4927</name>
</gene>
<feature type="domain" description="UCH catalytic" evidence="10">
    <location>
        <begin position="10"/>
        <end position="220"/>
    </location>
</feature>
<evidence type="ECO:0000256" key="8">
    <source>
        <dbReference type="RuleBase" id="RU361215"/>
    </source>
</evidence>
<evidence type="ECO:0000313" key="12">
    <source>
        <dbReference type="Proteomes" id="UP000789831"/>
    </source>
</evidence>
<dbReference type="CDD" id="cd09616">
    <property type="entry name" value="Peptidase_C12_UCH_L1_L3"/>
    <property type="match status" value="1"/>
</dbReference>
<evidence type="ECO:0000256" key="4">
    <source>
        <dbReference type="ARBA" id="ARBA00022786"/>
    </source>
</evidence>
<dbReference type="OrthoDB" id="427186at2759"/>
<feature type="site" description="Important for enzyme activity" evidence="7">
    <location>
        <position position="177"/>
    </location>
</feature>
<evidence type="ECO:0000313" key="11">
    <source>
        <dbReference type="EMBL" id="CAG8514791.1"/>
    </source>
</evidence>
<evidence type="ECO:0000256" key="6">
    <source>
        <dbReference type="ARBA" id="ARBA00022807"/>
    </source>
</evidence>
<reference evidence="11" key="1">
    <citation type="submission" date="2021-06" db="EMBL/GenBank/DDBJ databases">
        <authorList>
            <person name="Kallberg Y."/>
            <person name="Tangrot J."/>
            <person name="Rosling A."/>
        </authorList>
    </citation>
    <scope>NUCLEOTIDE SEQUENCE</scope>
    <source>
        <strain evidence="11">MT106</strain>
    </source>
</reference>
<evidence type="ECO:0000256" key="9">
    <source>
        <dbReference type="SAM" id="MobiDB-lite"/>
    </source>
</evidence>
<evidence type="ECO:0000256" key="2">
    <source>
        <dbReference type="ARBA" id="ARBA00009326"/>
    </source>
</evidence>
<dbReference type="GO" id="GO:0016579">
    <property type="term" value="P:protein deubiquitination"/>
    <property type="evidence" value="ECO:0007669"/>
    <property type="project" value="TreeGrafter"/>
</dbReference>
<feature type="site" description="Transition state stabilizer" evidence="7">
    <location>
        <position position="86"/>
    </location>
</feature>
<evidence type="ECO:0000256" key="3">
    <source>
        <dbReference type="ARBA" id="ARBA00022670"/>
    </source>
</evidence>
<dbReference type="GO" id="GO:0004843">
    <property type="term" value="F:cysteine-type deubiquitinase activity"/>
    <property type="evidence" value="ECO:0007669"/>
    <property type="project" value="UniProtKB-UniRule"/>
</dbReference>
<keyword evidence="4 7" id="KW-0833">Ubl conjugation pathway</keyword>
<dbReference type="PROSITE" id="PS52048">
    <property type="entry name" value="UCH_DOMAIN"/>
    <property type="match status" value="1"/>
</dbReference>
<comment type="caution">
    <text evidence="11">The sequence shown here is derived from an EMBL/GenBank/DDBJ whole genome shotgun (WGS) entry which is preliminary data.</text>
</comment>
<keyword evidence="12" id="KW-1185">Reference proteome</keyword>
<comment type="catalytic activity">
    <reaction evidence="1 7 8">
        <text>Thiol-dependent hydrolysis of ester, thioester, amide, peptide and isopeptide bonds formed by the C-terminal Gly of ubiquitin (a 76-residue protein attached to proteins as an intracellular targeting signal).</text>
        <dbReference type="EC" id="3.4.19.12"/>
    </reaction>
</comment>
<keyword evidence="6 7" id="KW-0788">Thiol protease</keyword>
<dbReference type="GO" id="GO:0005737">
    <property type="term" value="C:cytoplasm"/>
    <property type="evidence" value="ECO:0007669"/>
    <property type="project" value="TreeGrafter"/>
</dbReference>
<comment type="similarity">
    <text evidence="2 7 8">Belongs to the peptidase C12 family.</text>
</comment>
<evidence type="ECO:0000256" key="1">
    <source>
        <dbReference type="ARBA" id="ARBA00000707"/>
    </source>
</evidence>
<evidence type="ECO:0000256" key="7">
    <source>
        <dbReference type="PROSITE-ProRule" id="PRU01393"/>
    </source>
</evidence>
<dbReference type="PANTHER" id="PTHR10589">
    <property type="entry name" value="UBIQUITIN CARBOXYL-TERMINAL HYDROLASE"/>
    <property type="match status" value="1"/>
</dbReference>
<dbReference type="Pfam" id="PF01088">
    <property type="entry name" value="Peptidase_C12"/>
    <property type="match status" value="1"/>
</dbReference>
<dbReference type="Proteomes" id="UP000789831">
    <property type="component" value="Unassembled WGS sequence"/>
</dbReference>